<dbReference type="AlphaFoldDB" id="A0A9P0Z0B1"/>
<dbReference type="Proteomes" id="UP001152484">
    <property type="component" value="Unassembled WGS sequence"/>
</dbReference>
<sequence length="110" mass="12624">MRPIHSDCYSATSTNTMNKFYFFSKEWIARIVRMYELTKEEILSYNRLTKESREREKEREKGGGEARRARGRMDCRGDNQLVAIHVGDYSAPMMTCSGDNLAETSGGSQI</sequence>
<organism evidence="2 3">
    <name type="scientific">Cuscuta europaea</name>
    <name type="common">European dodder</name>
    <dbReference type="NCBI Taxonomy" id="41803"/>
    <lineage>
        <taxon>Eukaryota</taxon>
        <taxon>Viridiplantae</taxon>
        <taxon>Streptophyta</taxon>
        <taxon>Embryophyta</taxon>
        <taxon>Tracheophyta</taxon>
        <taxon>Spermatophyta</taxon>
        <taxon>Magnoliopsida</taxon>
        <taxon>eudicotyledons</taxon>
        <taxon>Gunneridae</taxon>
        <taxon>Pentapetalae</taxon>
        <taxon>asterids</taxon>
        <taxon>lamiids</taxon>
        <taxon>Solanales</taxon>
        <taxon>Convolvulaceae</taxon>
        <taxon>Cuscuteae</taxon>
        <taxon>Cuscuta</taxon>
        <taxon>Cuscuta subgen. Cuscuta</taxon>
    </lineage>
</organism>
<comment type="caution">
    <text evidence="2">The sequence shown here is derived from an EMBL/GenBank/DDBJ whole genome shotgun (WGS) entry which is preliminary data.</text>
</comment>
<feature type="region of interest" description="Disordered" evidence="1">
    <location>
        <begin position="49"/>
        <end position="72"/>
    </location>
</feature>
<proteinExistence type="predicted"/>
<accession>A0A9P0Z0B1</accession>
<dbReference type="EMBL" id="CAMAPE010000015">
    <property type="protein sequence ID" value="CAH9081874.1"/>
    <property type="molecule type" value="Genomic_DNA"/>
</dbReference>
<evidence type="ECO:0000313" key="2">
    <source>
        <dbReference type="EMBL" id="CAH9081874.1"/>
    </source>
</evidence>
<gene>
    <name evidence="2" type="ORF">CEURO_LOCUS8041</name>
</gene>
<evidence type="ECO:0000256" key="1">
    <source>
        <dbReference type="SAM" id="MobiDB-lite"/>
    </source>
</evidence>
<protein>
    <submittedName>
        <fullName evidence="2">Uncharacterized protein</fullName>
    </submittedName>
</protein>
<evidence type="ECO:0000313" key="3">
    <source>
        <dbReference type="Proteomes" id="UP001152484"/>
    </source>
</evidence>
<keyword evidence="3" id="KW-1185">Reference proteome</keyword>
<reference evidence="2" key="1">
    <citation type="submission" date="2022-07" db="EMBL/GenBank/DDBJ databases">
        <authorList>
            <person name="Macas J."/>
            <person name="Novak P."/>
            <person name="Neumann P."/>
        </authorList>
    </citation>
    <scope>NUCLEOTIDE SEQUENCE</scope>
</reference>
<name>A0A9P0Z0B1_CUSEU</name>